<keyword evidence="1" id="KW-1133">Transmembrane helix</keyword>
<dbReference type="EMBL" id="RAPY01000001">
    <property type="protein sequence ID" value="RKE56359.1"/>
    <property type="molecule type" value="Genomic_DNA"/>
</dbReference>
<keyword evidence="1" id="KW-0472">Membrane</keyword>
<feature type="transmembrane region" description="Helical" evidence="1">
    <location>
        <begin position="6"/>
        <end position="25"/>
    </location>
</feature>
<accession>A0A420BI35</accession>
<protein>
    <submittedName>
        <fullName evidence="2">Uncharacterized protein</fullName>
    </submittedName>
</protein>
<organism evidence="2 3">
    <name type="scientific">Sphingobacterium detergens</name>
    <dbReference type="NCBI Taxonomy" id="1145106"/>
    <lineage>
        <taxon>Bacteria</taxon>
        <taxon>Pseudomonadati</taxon>
        <taxon>Bacteroidota</taxon>
        <taxon>Sphingobacteriia</taxon>
        <taxon>Sphingobacteriales</taxon>
        <taxon>Sphingobacteriaceae</taxon>
        <taxon>Sphingobacterium</taxon>
    </lineage>
</organism>
<name>A0A420BI35_SPHD1</name>
<comment type="caution">
    <text evidence="2">The sequence shown here is derived from an EMBL/GenBank/DDBJ whole genome shotgun (WGS) entry which is preliminary data.</text>
</comment>
<gene>
    <name evidence="2" type="ORF">DFQ12_1218</name>
</gene>
<keyword evidence="3" id="KW-1185">Reference proteome</keyword>
<sequence length="80" mass="9401">MISEILTHFWSAFGIALTLYCYVVIRKSRFVFVTESKLDVINMADNVEVKFDHVQVSSNVKYYKVLICFTESRISKRKML</sequence>
<proteinExistence type="predicted"/>
<evidence type="ECO:0000313" key="2">
    <source>
        <dbReference type="EMBL" id="RKE56359.1"/>
    </source>
</evidence>
<dbReference type="AlphaFoldDB" id="A0A420BI35"/>
<evidence type="ECO:0000256" key="1">
    <source>
        <dbReference type="SAM" id="Phobius"/>
    </source>
</evidence>
<dbReference type="Proteomes" id="UP000286246">
    <property type="component" value="Unassembled WGS sequence"/>
</dbReference>
<reference evidence="2 3" key="1">
    <citation type="submission" date="2018-09" db="EMBL/GenBank/DDBJ databases">
        <title>Genomic Encyclopedia of Type Strains, Phase III (KMG-III): the genomes of soil and plant-associated and newly described type strains.</title>
        <authorList>
            <person name="Whitman W."/>
        </authorList>
    </citation>
    <scope>NUCLEOTIDE SEQUENCE [LARGE SCALE GENOMIC DNA]</scope>
    <source>
        <strain evidence="2 3">CECT 7938</strain>
    </source>
</reference>
<evidence type="ECO:0000313" key="3">
    <source>
        <dbReference type="Proteomes" id="UP000286246"/>
    </source>
</evidence>
<keyword evidence="1" id="KW-0812">Transmembrane</keyword>